<evidence type="ECO:0000256" key="1">
    <source>
        <dbReference type="SAM" id="MobiDB-lite"/>
    </source>
</evidence>
<feature type="region of interest" description="Disordered" evidence="1">
    <location>
        <begin position="393"/>
        <end position="435"/>
    </location>
</feature>
<feature type="region of interest" description="Disordered" evidence="1">
    <location>
        <begin position="172"/>
        <end position="194"/>
    </location>
</feature>
<organism evidence="2 3">
    <name type="scientific">Lachancea nothofagi CBS 11611</name>
    <dbReference type="NCBI Taxonomy" id="1266666"/>
    <lineage>
        <taxon>Eukaryota</taxon>
        <taxon>Fungi</taxon>
        <taxon>Dikarya</taxon>
        <taxon>Ascomycota</taxon>
        <taxon>Saccharomycotina</taxon>
        <taxon>Saccharomycetes</taxon>
        <taxon>Saccharomycetales</taxon>
        <taxon>Saccharomycetaceae</taxon>
        <taxon>Lachancea</taxon>
    </lineage>
</organism>
<dbReference type="AlphaFoldDB" id="A0A1G4KIJ1"/>
<dbReference type="SMART" id="SM00667">
    <property type="entry name" value="LisH"/>
    <property type="match status" value="1"/>
</dbReference>
<feature type="region of interest" description="Disordered" evidence="1">
    <location>
        <begin position="491"/>
        <end position="516"/>
    </location>
</feature>
<dbReference type="InterPro" id="IPR006594">
    <property type="entry name" value="LisH"/>
</dbReference>
<dbReference type="OrthoDB" id="4036671at2759"/>
<dbReference type="EMBL" id="LT598453">
    <property type="protein sequence ID" value="SCV04289.1"/>
    <property type="molecule type" value="Genomic_DNA"/>
</dbReference>
<keyword evidence="3" id="KW-1185">Reference proteome</keyword>
<accession>A0A1G4KIJ1</accession>
<feature type="region of interest" description="Disordered" evidence="1">
    <location>
        <begin position="207"/>
        <end position="245"/>
    </location>
</feature>
<feature type="compositionally biased region" description="Low complexity" evidence="1">
    <location>
        <begin position="393"/>
        <end position="431"/>
    </location>
</feature>
<protein>
    <submittedName>
        <fullName evidence="2">LANO_0G09296g1_1</fullName>
    </submittedName>
</protein>
<feature type="region of interest" description="Disordered" evidence="1">
    <location>
        <begin position="282"/>
        <end position="320"/>
    </location>
</feature>
<gene>
    <name evidence="2" type="ORF">LANO_0G09296G</name>
</gene>
<evidence type="ECO:0000313" key="2">
    <source>
        <dbReference type="EMBL" id="SCV04289.1"/>
    </source>
</evidence>
<sequence>MADSGANDESRENKDPKSANWSPIGDISHTPASTNQPYHTEEQMAGNRPTFNRGILVSDAMAKNSRQLLYAHIYNYLIQHKYYSTARRLLDEADVPLSKPFPEDKPKSDELLHAKMLMNSRDTFLCEWWESLWTLHDYVETQPVDKISSNRLFHEPVTPILPQRPPMNQGMATSNPNWFQQQQQPQYYQQQQHQQYQQQLQQQYGLQNGMGFTPMGGTQPSMGPPRMNDLKGGSSSVTPSSPSRKIATVYPPVPTASGVIQTPVGPVGSTTGVPHQVNVQGGQMPLGPSPLYPNISPVLRNNPPSTNDQPSGSNKNVIKTPGKDFQQASMVPQPVNGTPGMHDNAMLYMQQQREIMAARVPRDDEGFKTIAQPWNLKQQQVQDQYHKSMYMMQQQNQQEQPNLQQQHPQYQQYQQQHHPTQQQQAQKRPQPSRTYSQPLVADKHAIMISGGQNGLQKSQNARDEMVRHDLQQSHHQDTTPNHQDALLQTTSHQQRVASQRNNSGAPVNSATYPNSTGMMSDPGTAGTLPMGSNLLDQQNQLNMMMMQQSPSALSPSLVPSASGNDAMTSTNQDLITNDKFGENLASDLMGFGVPLHPSTSHQN</sequence>
<proteinExistence type="predicted"/>
<feature type="compositionally biased region" description="Polar residues" evidence="1">
    <location>
        <begin position="302"/>
        <end position="317"/>
    </location>
</feature>
<feature type="compositionally biased region" description="Low complexity" evidence="1">
    <location>
        <begin position="180"/>
        <end position="194"/>
    </location>
</feature>
<feature type="compositionally biased region" description="Low complexity" evidence="1">
    <location>
        <begin position="234"/>
        <end position="243"/>
    </location>
</feature>
<evidence type="ECO:0000313" key="3">
    <source>
        <dbReference type="Proteomes" id="UP000189911"/>
    </source>
</evidence>
<feature type="compositionally biased region" description="Basic and acidic residues" evidence="1">
    <location>
        <begin position="8"/>
        <end position="17"/>
    </location>
</feature>
<feature type="region of interest" description="Disordered" evidence="1">
    <location>
        <begin position="1"/>
        <end position="47"/>
    </location>
</feature>
<name>A0A1G4KIJ1_9SACH</name>
<dbReference type="Proteomes" id="UP000189911">
    <property type="component" value="Chromosome G"/>
</dbReference>
<reference evidence="3" key="1">
    <citation type="submission" date="2016-03" db="EMBL/GenBank/DDBJ databases">
        <authorList>
            <person name="Devillers Hugo."/>
        </authorList>
    </citation>
    <scope>NUCLEOTIDE SEQUENCE [LARGE SCALE GENOMIC DNA]</scope>
</reference>
<dbReference type="PROSITE" id="PS50896">
    <property type="entry name" value="LISH"/>
    <property type="match status" value="1"/>
</dbReference>